<dbReference type="EMBL" id="BFQM01000073">
    <property type="protein sequence ID" value="GDA70837.1"/>
    <property type="molecule type" value="Genomic_DNA"/>
</dbReference>
<comment type="caution">
    <text evidence="1">The sequence shown here is derived from an EMBL/GenBank/DDBJ whole genome shotgun (WGS) entry which is preliminary data.</text>
</comment>
<accession>A0A4C7BFE5</accession>
<dbReference type="AlphaFoldDB" id="A0A4C7BFE5"/>
<name>A0A4C7BFE5_ECOLX</name>
<protein>
    <submittedName>
        <fullName evidence="1">Uncharacterized protein</fullName>
    </submittedName>
</protein>
<sequence length="55" mass="6740">MVILNKFNFAAYSFLKNLLVKALKKETTLITKNFRFKNQYIWNFCFNYIHFINNL</sequence>
<reference evidence="1" key="1">
    <citation type="submission" date="2018-04" db="EMBL/GenBank/DDBJ databases">
        <title>Large scale genomics of bovine and human commensal E. coli to reveal the emerging process of EHEC.</title>
        <authorList>
            <person name="Arimizu Y."/>
            <person name="Ogura Y."/>
        </authorList>
    </citation>
    <scope>NUCLEOTIDE SEQUENCE</scope>
    <source>
        <strain evidence="1">JML131</strain>
    </source>
</reference>
<gene>
    <name evidence="1" type="ORF">HmCmsJML131_03897</name>
</gene>
<evidence type="ECO:0000313" key="1">
    <source>
        <dbReference type="EMBL" id="GDA70837.1"/>
    </source>
</evidence>
<organism evidence="1">
    <name type="scientific">Escherichia coli</name>
    <dbReference type="NCBI Taxonomy" id="562"/>
    <lineage>
        <taxon>Bacteria</taxon>
        <taxon>Pseudomonadati</taxon>
        <taxon>Pseudomonadota</taxon>
        <taxon>Gammaproteobacteria</taxon>
        <taxon>Enterobacterales</taxon>
        <taxon>Enterobacteriaceae</taxon>
        <taxon>Escherichia</taxon>
    </lineage>
</organism>
<proteinExistence type="predicted"/>